<dbReference type="EMBL" id="JANPWB010000009">
    <property type="protein sequence ID" value="KAJ1158649.1"/>
    <property type="molecule type" value="Genomic_DNA"/>
</dbReference>
<evidence type="ECO:0000256" key="4">
    <source>
        <dbReference type="ARBA" id="ARBA00022737"/>
    </source>
</evidence>
<feature type="compositionally biased region" description="Acidic residues" evidence="13">
    <location>
        <begin position="853"/>
        <end position="882"/>
    </location>
</feature>
<dbReference type="Gene3D" id="2.160.20.20">
    <property type="match status" value="1"/>
</dbReference>
<feature type="repeat" description="WD" evidence="12">
    <location>
        <begin position="1247"/>
        <end position="1269"/>
    </location>
</feature>
<keyword evidence="15" id="KW-1185">Reference proteome</keyword>
<sequence>MARACAVGRSRTAGRHARQPPNEQRPGSSLGAPSLERPGACAEARRLTSARMSHVSRPQRLVRTGNPGRFLCSWSEQVTAAVAADVHQDGSEGANVYVMGIATEIEDPENPPHDMLAHTNVMEAGNLMEVAETSAGNMHSIHVAPLDTVAYQDVYYEEILTTSPTMVVHVQLEDHTIQTEDLVYSTIQTESYPLQPEVITVQANDHTVDASNNTIKLGENIVKSEQHTVETEDYNIQTSNHMIQVEDNMMQAEIIMMPAEDGMMPVGDGTTQVDNGMVQTDDGTMESDGGGVMEADGGGAMEADGGGAMEADGGGAMEADGGGAMEADGGGAMEADGGGAMEADGGGAMESDGGGAMESEGALPADGEGALPADGEGALPADGEGALPADGEGTFALQADEGGALQADEGGALQADEGGALQADEAGALQADEGGALQADEGGAMQGEAIQSVTGAMEVGNGAIQMEGGTIQTDYMIHTDYGTILAEGGTIVAEGGTILAEGGAVQAEDGAVTILTECGAILAHGGFVQAEHGAVTMLERVVQAEDRALQAEDGMVQPENGRVQPENGRVQPENGRVQPENGAVQPEHVAVQPEDINVQFRDDSLQREANPVQTVNNEVVTNLPGNDTILDEDNAIPAEEITIETVENVIQNKRKLPLSTDEPAPKRKKGRKKKGTLGLSHGGVSEDITLPLEALTDPDVELGLVKPKKTDDQSQTVLSTLSSMSLELAPPNSQETPAQDDASAASRTTELGSESADLATPPPVKVYKKRGRKSKAELMMIRLAQGLDKEPEKPTYIKKLLEEPDVLEMTPGGRPQRRAAKAAMVYLQELAAELTSSGPLPAPASEPHRAETTEAEPEADPEPEAEAEAEPEAEAEAEAEPDPEPRSPVQKKRGRKKKKTDWDEDDVSQDADFVLSEELLKREDDEILEDENDLFNDGPDPEMKSLRRGLGRSSLTNLKFPQKGTAPNGLPNTVMLPIWKCSRVTMEHREEHHSPWEFPEWVPSSTKWTFLTDSEASDYMPQEVKSPLFTIRREGLREEGTFYRLNRFHCLHPHDERWDMTFFVGGPVWSLDWCPTPDGSAASQYVALYCNMGMDDKHDLNEVYQGSALLQLWNLGPLQHEICTSTKATMTYGIALDHGCIWDLKFCPSGAWELPSTKRKNPQMPRLGLLAVAFSSGFVEIYSLPHSESLHAYKQLQVKDPFYSKYTICKVQCVATLNVGSIQASSAGECGQCFTVAWLPSKPHHHLAAGFYDGTVAMWDLSTKSLLQRVRYADGLIKLYPYNCFTAHDHAVKSIEWCKVNCNFLVTAGRDRKIKFWDLRRLYEPLNSIKRFLSTEITWILPYSGVAVAQDSCYASYGLCGIHFLDTGCLGYKAYYIAPRKGTVWSISGSDWLNSIVAGDVTGEVIAAILPDLTNNPSNIKRPSERRFPIYKAELLQCSALADPPNSKPAEEEQHDTSESAQPAPVDRSYQSAITKYSILYQDTDMTTFKQYLNREPMKRMWHSESKGDLIFDRMLLESVHKVRFNPNLDAHAWLVSGGQAGLVRVHCMRGLSSHVSRKLVMECQAQFSTMQENEMQDEAEYIPEVGHSVVQAE</sequence>
<accession>A0AAV7S290</accession>
<comment type="subcellular location">
    <subcellularLocation>
        <location evidence="1">Nucleus</location>
    </subcellularLocation>
</comment>
<comment type="function">
    <text evidence="7">Required for RNA polymerase III-mediated transcription. Component of TFIIIC that initiates transcription complex assembly on tRNA and is required for transcription of 5S rRNA and other stable nuclear and cytoplasmic RNAs. May play a direct role in stabilizing interactions of TFIIIC2 with TFIIIC1.</text>
</comment>
<feature type="region of interest" description="Disordered" evidence="13">
    <location>
        <begin position="654"/>
        <end position="684"/>
    </location>
</feature>
<feature type="region of interest" description="Disordered" evidence="13">
    <location>
        <begin position="788"/>
        <end position="820"/>
    </location>
</feature>
<feature type="compositionally biased region" description="Basic and acidic residues" evidence="13">
    <location>
        <begin position="1449"/>
        <end position="1458"/>
    </location>
</feature>
<dbReference type="GO" id="GO:0006383">
    <property type="term" value="P:transcription by RNA polymerase III"/>
    <property type="evidence" value="ECO:0007669"/>
    <property type="project" value="TreeGrafter"/>
</dbReference>
<feature type="region of interest" description="Disordered" evidence="13">
    <location>
        <begin position="726"/>
        <end position="764"/>
    </location>
</feature>
<dbReference type="SMART" id="SM00320">
    <property type="entry name" value="WD40"/>
    <property type="match status" value="4"/>
</dbReference>
<feature type="repeat" description="WD" evidence="12">
    <location>
        <begin position="1285"/>
        <end position="1320"/>
    </location>
</feature>
<dbReference type="Gene3D" id="2.130.10.10">
    <property type="entry name" value="YVTN repeat-like/Quinoprotein amine dehydrogenase"/>
    <property type="match status" value="1"/>
</dbReference>
<evidence type="ECO:0000313" key="15">
    <source>
        <dbReference type="Proteomes" id="UP001066276"/>
    </source>
</evidence>
<evidence type="ECO:0000256" key="7">
    <source>
        <dbReference type="ARBA" id="ARBA00053668"/>
    </source>
</evidence>
<keyword evidence="3 12" id="KW-0853">WD repeat</keyword>
<dbReference type="InterPro" id="IPR012332">
    <property type="entry name" value="Autotransporter_pectin_lyase_C"/>
</dbReference>
<dbReference type="InterPro" id="IPR019775">
    <property type="entry name" value="WD40_repeat_CS"/>
</dbReference>
<evidence type="ECO:0000256" key="3">
    <source>
        <dbReference type="ARBA" id="ARBA00022574"/>
    </source>
</evidence>
<keyword evidence="6" id="KW-0539">Nucleus</keyword>
<keyword evidence="2" id="KW-0597">Phosphoprotein</keyword>
<dbReference type="InterPro" id="IPR001680">
    <property type="entry name" value="WD40_rpt"/>
</dbReference>
<comment type="subunit">
    <text evidence="8">Part of the TFIIIC subcomplex TFIIIC2, consisting of six subunits, GTF3C1, GTF3C2, GTF3C3, GTF3C4, GTF3C5 and GTF3C6.</text>
</comment>
<dbReference type="GO" id="GO:0000127">
    <property type="term" value="C:transcription factor TFIIIC complex"/>
    <property type="evidence" value="ECO:0007669"/>
    <property type="project" value="TreeGrafter"/>
</dbReference>
<evidence type="ECO:0000256" key="1">
    <source>
        <dbReference type="ARBA" id="ARBA00004123"/>
    </source>
</evidence>
<feature type="region of interest" description="Disordered" evidence="13">
    <location>
        <begin position="558"/>
        <end position="580"/>
    </location>
</feature>
<feature type="compositionally biased region" description="Basic and acidic residues" evidence="13">
    <location>
        <begin position="788"/>
        <end position="802"/>
    </location>
</feature>
<dbReference type="InterPro" id="IPR011050">
    <property type="entry name" value="Pectin_lyase_fold/virulence"/>
</dbReference>
<feature type="region of interest" description="Disordered" evidence="13">
    <location>
        <begin position="1"/>
        <end position="37"/>
    </location>
</feature>
<dbReference type="Pfam" id="PF00400">
    <property type="entry name" value="WD40"/>
    <property type="match status" value="1"/>
</dbReference>
<evidence type="ECO:0000313" key="14">
    <source>
        <dbReference type="EMBL" id="KAJ1158649.1"/>
    </source>
</evidence>
<evidence type="ECO:0000256" key="5">
    <source>
        <dbReference type="ARBA" id="ARBA00023163"/>
    </source>
</evidence>
<feature type="compositionally biased region" description="Basic residues" evidence="13">
    <location>
        <begin position="666"/>
        <end position="675"/>
    </location>
</feature>
<keyword evidence="4" id="KW-0677">Repeat</keyword>
<feature type="compositionally biased region" description="Polar residues" evidence="13">
    <location>
        <begin position="726"/>
        <end position="737"/>
    </location>
</feature>
<evidence type="ECO:0000256" key="11">
    <source>
        <dbReference type="ARBA" id="ARBA00080928"/>
    </source>
</evidence>
<evidence type="ECO:0000256" key="9">
    <source>
        <dbReference type="ARBA" id="ARBA00069550"/>
    </source>
</evidence>
<proteinExistence type="predicted"/>
<dbReference type="PROSITE" id="PS00678">
    <property type="entry name" value="WD_REPEATS_1"/>
    <property type="match status" value="1"/>
</dbReference>
<gene>
    <name evidence="14" type="ORF">NDU88_011337</name>
</gene>
<evidence type="ECO:0000256" key="10">
    <source>
        <dbReference type="ARBA" id="ARBA00077594"/>
    </source>
</evidence>
<evidence type="ECO:0000256" key="6">
    <source>
        <dbReference type="ARBA" id="ARBA00023242"/>
    </source>
</evidence>
<evidence type="ECO:0000256" key="13">
    <source>
        <dbReference type="SAM" id="MobiDB-lite"/>
    </source>
</evidence>
<feature type="compositionally biased region" description="Basic residues" evidence="13">
    <location>
        <begin position="889"/>
        <end position="899"/>
    </location>
</feature>
<evidence type="ECO:0000256" key="8">
    <source>
        <dbReference type="ARBA" id="ARBA00063334"/>
    </source>
</evidence>
<dbReference type="PROSITE" id="PS50082">
    <property type="entry name" value="WD_REPEATS_2"/>
    <property type="match status" value="2"/>
</dbReference>
<comment type="caution">
    <text evidence="14">The sequence shown here is derived from an EMBL/GenBank/DDBJ whole genome shotgun (WGS) entry which is preliminary data.</text>
</comment>
<evidence type="ECO:0000256" key="12">
    <source>
        <dbReference type="PROSITE-ProRule" id="PRU00221"/>
    </source>
</evidence>
<reference evidence="14" key="1">
    <citation type="journal article" date="2022" name="bioRxiv">
        <title>Sequencing and chromosome-scale assembly of the giantPleurodeles waltlgenome.</title>
        <authorList>
            <person name="Brown T."/>
            <person name="Elewa A."/>
            <person name="Iarovenko S."/>
            <person name="Subramanian E."/>
            <person name="Araus A.J."/>
            <person name="Petzold A."/>
            <person name="Susuki M."/>
            <person name="Suzuki K.-i.T."/>
            <person name="Hayashi T."/>
            <person name="Toyoda A."/>
            <person name="Oliveira C."/>
            <person name="Osipova E."/>
            <person name="Leigh N.D."/>
            <person name="Simon A."/>
            <person name="Yun M.H."/>
        </authorList>
    </citation>
    <scope>NUCLEOTIDE SEQUENCE</scope>
    <source>
        <strain evidence="14">20211129_DDA</strain>
        <tissue evidence="14">Liver</tissue>
    </source>
</reference>
<protein>
    <recommendedName>
        <fullName evidence="9">General transcription factor 3C polypeptide 2</fullName>
    </recommendedName>
    <alternativeName>
        <fullName evidence="10">TF3C-beta</fullName>
    </alternativeName>
    <alternativeName>
        <fullName evidence="11">Transcription factor IIIC subunit beta</fullName>
    </alternativeName>
</protein>
<feature type="region of interest" description="Disordered" evidence="13">
    <location>
        <begin position="1442"/>
        <end position="1466"/>
    </location>
</feature>
<dbReference type="GO" id="GO:0005634">
    <property type="term" value="C:nucleus"/>
    <property type="evidence" value="ECO:0007669"/>
    <property type="project" value="UniProtKB-SubCell"/>
</dbReference>
<dbReference type="InterPro" id="IPR036322">
    <property type="entry name" value="WD40_repeat_dom_sf"/>
</dbReference>
<keyword evidence="5" id="KW-0804">Transcription</keyword>
<dbReference type="PROSITE" id="PS50294">
    <property type="entry name" value="WD_REPEATS_REGION"/>
    <property type="match status" value="1"/>
</dbReference>
<feature type="compositionally biased region" description="Gly residues" evidence="13">
    <location>
        <begin position="288"/>
        <end position="356"/>
    </location>
</feature>
<dbReference type="PANTHER" id="PTHR15052">
    <property type="entry name" value="RNA POLYMERASE III TRANSCRIPTION INITIATION FACTOR COMPLEX SUBUNIT"/>
    <property type="match status" value="1"/>
</dbReference>
<dbReference type="PANTHER" id="PTHR15052:SF2">
    <property type="entry name" value="GENERAL TRANSCRIPTION FACTOR 3C POLYPEPTIDE 2"/>
    <property type="match status" value="1"/>
</dbReference>
<feature type="region of interest" description="Disordered" evidence="13">
    <location>
        <begin position="835"/>
        <end position="910"/>
    </location>
</feature>
<evidence type="ECO:0000256" key="2">
    <source>
        <dbReference type="ARBA" id="ARBA00022553"/>
    </source>
</evidence>
<dbReference type="InterPro" id="IPR052416">
    <property type="entry name" value="GTF3C_component"/>
</dbReference>
<feature type="region of interest" description="Disordered" evidence="13">
    <location>
        <begin position="274"/>
        <end position="392"/>
    </location>
</feature>
<dbReference type="Proteomes" id="UP001066276">
    <property type="component" value="Chromosome 5"/>
</dbReference>
<dbReference type="SUPFAM" id="SSF51126">
    <property type="entry name" value="Pectin lyase-like"/>
    <property type="match status" value="1"/>
</dbReference>
<dbReference type="FunFam" id="2.130.10.10:FF:000311">
    <property type="entry name" value="general transcription factor 3C polypeptide 2"/>
    <property type="match status" value="1"/>
</dbReference>
<dbReference type="SUPFAM" id="SSF50978">
    <property type="entry name" value="WD40 repeat-like"/>
    <property type="match status" value="1"/>
</dbReference>
<dbReference type="InterPro" id="IPR015943">
    <property type="entry name" value="WD40/YVTN_repeat-like_dom_sf"/>
</dbReference>
<name>A0AAV7S290_PLEWA</name>
<organism evidence="14 15">
    <name type="scientific">Pleurodeles waltl</name>
    <name type="common">Iberian ribbed newt</name>
    <dbReference type="NCBI Taxonomy" id="8319"/>
    <lineage>
        <taxon>Eukaryota</taxon>
        <taxon>Metazoa</taxon>
        <taxon>Chordata</taxon>
        <taxon>Craniata</taxon>
        <taxon>Vertebrata</taxon>
        <taxon>Euteleostomi</taxon>
        <taxon>Amphibia</taxon>
        <taxon>Batrachia</taxon>
        <taxon>Caudata</taxon>
        <taxon>Salamandroidea</taxon>
        <taxon>Salamandridae</taxon>
        <taxon>Pleurodelinae</taxon>
        <taxon>Pleurodeles</taxon>
    </lineage>
</organism>